<protein>
    <submittedName>
        <fullName evidence="1">Uncharacterized protein</fullName>
    </submittedName>
</protein>
<gene>
    <name evidence="1" type="ordered locus">Ping_1555</name>
</gene>
<dbReference type="RefSeq" id="WP_011769920.1">
    <property type="nucleotide sequence ID" value="NC_008709.1"/>
</dbReference>
<organism evidence="1 2">
    <name type="scientific">Psychromonas ingrahamii (strain DSM 17664 / CCUG 51855 / 37)</name>
    <dbReference type="NCBI Taxonomy" id="357804"/>
    <lineage>
        <taxon>Bacteria</taxon>
        <taxon>Pseudomonadati</taxon>
        <taxon>Pseudomonadota</taxon>
        <taxon>Gammaproteobacteria</taxon>
        <taxon>Alteromonadales</taxon>
        <taxon>Psychromonadaceae</taxon>
        <taxon>Psychromonas</taxon>
    </lineage>
</organism>
<dbReference type="HOGENOM" id="CLU_2481024_0_0_6"/>
<dbReference type="EMBL" id="CP000510">
    <property type="protein sequence ID" value="ABM03360.1"/>
    <property type="molecule type" value="Genomic_DNA"/>
</dbReference>
<sequence length="90" mass="10417">MNNKKAYIWKLAVFLHAQKMVMSGEELAEHLNRNNFLTSYGTEYQGGRGTYKLIKQTWEWLENDLVLNSEAQAVALAFVKQNEDTHTNKP</sequence>
<accession>A1SV45</accession>
<dbReference type="Proteomes" id="UP000000639">
    <property type="component" value="Chromosome"/>
</dbReference>
<reference evidence="1 2" key="1">
    <citation type="submission" date="2007-01" db="EMBL/GenBank/DDBJ databases">
        <title>Complete sequence of Psychromonas ingrahamii 37.</title>
        <authorList>
            <consortium name="US DOE Joint Genome Institute"/>
            <person name="Copeland A."/>
            <person name="Lucas S."/>
            <person name="Lapidus A."/>
            <person name="Barry K."/>
            <person name="Detter J.C."/>
            <person name="Glavina del Rio T."/>
            <person name="Hammon N."/>
            <person name="Israni S."/>
            <person name="Dalin E."/>
            <person name="Tice H."/>
            <person name="Pitluck S."/>
            <person name="Thompson L.S."/>
            <person name="Brettin T."/>
            <person name="Bruce D."/>
            <person name="Han C."/>
            <person name="Tapia R."/>
            <person name="Schmutz J."/>
            <person name="Larimer F."/>
            <person name="Land M."/>
            <person name="Hauser L."/>
            <person name="Kyrpides N."/>
            <person name="Ivanova N."/>
            <person name="Staley J."/>
            <person name="Richardson P."/>
        </authorList>
    </citation>
    <scope>NUCLEOTIDE SEQUENCE [LARGE SCALE GENOMIC DNA]</scope>
    <source>
        <strain evidence="1 2">37</strain>
    </source>
</reference>
<dbReference type="AlphaFoldDB" id="A1SV45"/>
<name>A1SV45_PSYIN</name>
<evidence type="ECO:0000313" key="2">
    <source>
        <dbReference type="Proteomes" id="UP000000639"/>
    </source>
</evidence>
<dbReference type="eggNOG" id="ENOG5031MA5">
    <property type="taxonomic scope" value="Bacteria"/>
</dbReference>
<dbReference type="KEGG" id="pin:Ping_1555"/>
<keyword evidence="2" id="KW-1185">Reference proteome</keyword>
<proteinExistence type="predicted"/>
<dbReference type="OrthoDB" id="982534at2"/>
<evidence type="ECO:0000313" key="1">
    <source>
        <dbReference type="EMBL" id="ABM03360.1"/>
    </source>
</evidence>